<accession>A0A813WIT3</accession>
<evidence type="ECO:0000256" key="5">
    <source>
        <dbReference type="ARBA" id="ARBA00022692"/>
    </source>
</evidence>
<evidence type="ECO:0000313" key="14">
    <source>
        <dbReference type="Proteomes" id="UP000663864"/>
    </source>
</evidence>
<name>A0A813WIT3_9BILA</name>
<evidence type="ECO:0000256" key="9">
    <source>
        <dbReference type="ARBA" id="ARBA00023136"/>
    </source>
</evidence>
<dbReference type="Pfam" id="PF00474">
    <property type="entry name" value="SSF"/>
    <property type="match status" value="1"/>
</dbReference>
<dbReference type="PANTHER" id="PTHR42985:SF40">
    <property type="entry name" value="LD47995P-RELATED"/>
    <property type="match status" value="1"/>
</dbReference>
<dbReference type="GO" id="GO:0006814">
    <property type="term" value="P:sodium ion transport"/>
    <property type="evidence" value="ECO:0007669"/>
    <property type="project" value="UniProtKB-KW"/>
</dbReference>
<keyword evidence="9 12" id="KW-0472">Membrane</keyword>
<evidence type="ECO:0000256" key="12">
    <source>
        <dbReference type="SAM" id="Phobius"/>
    </source>
</evidence>
<keyword evidence="10" id="KW-0739">Sodium transport</keyword>
<comment type="similarity">
    <text evidence="2 11">Belongs to the sodium:solute symporter (SSF) (TC 2.A.21) family.</text>
</comment>
<evidence type="ECO:0000256" key="3">
    <source>
        <dbReference type="ARBA" id="ARBA00022448"/>
    </source>
</evidence>
<dbReference type="EMBL" id="CAJNOT010000143">
    <property type="protein sequence ID" value="CAF0862021.1"/>
    <property type="molecule type" value="Genomic_DNA"/>
</dbReference>
<dbReference type="Proteomes" id="UP000663864">
    <property type="component" value="Unassembled WGS sequence"/>
</dbReference>
<reference evidence="13" key="1">
    <citation type="submission" date="2021-02" db="EMBL/GenBank/DDBJ databases">
        <authorList>
            <person name="Nowell W R."/>
        </authorList>
    </citation>
    <scope>NUCLEOTIDE SEQUENCE</scope>
</reference>
<gene>
    <name evidence="13" type="ORF">ZHD862_LOCUS5432</name>
</gene>
<dbReference type="GO" id="GO:0005886">
    <property type="term" value="C:plasma membrane"/>
    <property type="evidence" value="ECO:0007669"/>
    <property type="project" value="UniProtKB-SubCell"/>
</dbReference>
<dbReference type="GO" id="GO:0015293">
    <property type="term" value="F:symporter activity"/>
    <property type="evidence" value="ECO:0007669"/>
    <property type="project" value="TreeGrafter"/>
</dbReference>
<dbReference type="AlphaFoldDB" id="A0A813WIT3"/>
<evidence type="ECO:0000313" key="13">
    <source>
        <dbReference type="EMBL" id="CAF0862021.1"/>
    </source>
</evidence>
<evidence type="ECO:0000256" key="7">
    <source>
        <dbReference type="ARBA" id="ARBA00023053"/>
    </source>
</evidence>
<evidence type="ECO:0000256" key="8">
    <source>
        <dbReference type="ARBA" id="ARBA00023065"/>
    </source>
</evidence>
<evidence type="ECO:0000256" key="2">
    <source>
        <dbReference type="ARBA" id="ARBA00006434"/>
    </source>
</evidence>
<evidence type="ECO:0000256" key="10">
    <source>
        <dbReference type="ARBA" id="ARBA00023201"/>
    </source>
</evidence>
<comment type="subcellular location">
    <subcellularLocation>
        <location evidence="1">Cell membrane</location>
        <topology evidence="1">Multi-pass membrane protein</topology>
    </subcellularLocation>
</comment>
<protein>
    <submittedName>
        <fullName evidence="13">Uncharacterized protein</fullName>
    </submittedName>
</protein>
<keyword evidence="3" id="KW-0813">Transport</keyword>
<feature type="transmembrane region" description="Helical" evidence="12">
    <location>
        <begin position="20"/>
        <end position="40"/>
    </location>
</feature>
<keyword evidence="6 12" id="KW-1133">Transmembrane helix</keyword>
<keyword evidence="8" id="KW-0406">Ion transport</keyword>
<keyword evidence="7" id="KW-0915">Sodium</keyword>
<evidence type="ECO:0000256" key="1">
    <source>
        <dbReference type="ARBA" id="ARBA00004651"/>
    </source>
</evidence>
<dbReference type="PANTHER" id="PTHR42985">
    <property type="entry name" value="SODIUM-COUPLED MONOCARBOXYLATE TRANSPORTER"/>
    <property type="match status" value="1"/>
</dbReference>
<keyword evidence="4" id="KW-1003">Cell membrane</keyword>
<feature type="transmembrane region" description="Helical" evidence="12">
    <location>
        <begin position="52"/>
        <end position="73"/>
    </location>
</feature>
<dbReference type="InterPro" id="IPR001734">
    <property type="entry name" value="Na/solute_symporter"/>
</dbReference>
<proteinExistence type="inferred from homology"/>
<comment type="caution">
    <text evidence="13">The sequence shown here is derived from an EMBL/GenBank/DDBJ whole genome shotgun (WGS) entry which is preliminary data.</text>
</comment>
<keyword evidence="5 12" id="KW-0812">Transmembrane</keyword>
<sequence>MGVILYGPSLVLSQVTGINIWFAVASCGLVCTIYTSIGGVKAVIWTDVIQAVMMFPGIIVSIVFGFIDAGGIVKAVETVSRGNRFQFWVITPDPSVRYSQFP</sequence>
<dbReference type="InterPro" id="IPR038377">
    <property type="entry name" value="Na/Glc_symporter_sf"/>
</dbReference>
<dbReference type="Gene3D" id="1.20.1730.10">
    <property type="entry name" value="Sodium/glucose cotransporter"/>
    <property type="match status" value="1"/>
</dbReference>
<evidence type="ECO:0000256" key="6">
    <source>
        <dbReference type="ARBA" id="ARBA00022989"/>
    </source>
</evidence>
<dbReference type="PROSITE" id="PS50283">
    <property type="entry name" value="NA_SOLUT_SYMP_3"/>
    <property type="match status" value="1"/>
</dbReference>
<evidence type="ECO:0000256" key="4">
    <source>
        <dbReference type="ARBA" id="ARBA00022475"/>
    </source>
</evidence>
<evidence type="ECO:0000256" key="11">
    <source>
        <dbReference type="RuleBase" id="RU362091"/>
    </source>
</evidence>
<dbReference type="InterPro" id="IPR051163">
    <property type="entry name" value="Sodium:Solute_Symporter_SSF"/>
</dbReference>
<organism evidence="13 14">
    <name type="scientific">Rotaria sordida</name>
    <dbReference type="NCBI Taxonomy" id="392033"/>
    <lineage>
        <taxon>Eukaryota</taxon>
        <taxon>Metazoa</taxon>
        <taxon>Spiralia</taxon>
        <taxon>Gnathifera</taxon>
        <taxon>Rotifera</taxon>
        <taxon>Eurotatoria</taxon>
        <taxon>Bdelloidea</taxon>
        <taxon>Philodinida</taxon>
        <taxon>Philodinidae</taxon>
        <taxon>Rotaria</taxon>
    </lineage>
</organism>